<keyword evidence="1" id="KW-0732">Signal</keyword>
<evidence type="ECO:0000256" key="1">
    <source>
        <dbReference type="SAM" id="SignalP"/>
    </source>
</evidence>
<sequence>MNRIILAAGLAFFAIPVLAQELPPQQAAFRDAIVTAREAFESAANDLAKGGTRPKRGKAICEAVPSRAVKDWIGTVYELTTNGDGWGVFSVEMEGDIWLSTWNNAFSDAGSNTLIDPSSELFAALAELQEGQQVVFSGSFFKDPTDGDCFDEKSLSLSGSMDQPEFVFDFSAVRPAQ</sequence>
<comment type="caution">
    <text evidence="2">The sequence shown here is derived from an EMBL/GenBank/DDBJ whole genome shotgun (WGS) entry which is preliminary data.</text>
</comment>
<organism evidence="2 3">
    <name type="scientific">Fuscovulum blasticum DSM 2131</name>
    <dbReference type="NCBI Taxonomy" id="1188250"/>
    <lineage>
        <taxon>Bacteria</taxon>
        <taxon>Pseudomonadati</taxon>
        <taxon>Pseudomonadota</taxon>
        <taxon>Alphaproteobacteria</taxon>
        <taxon>Rhodobacterales</taxon>
        <taxon>Paracoccaceae</taxon>
        <taxon>Pseudogemmobacter</taxon>
    </lineage>
</organism>
<dbReference type="EMBL" id="PZKE01000002">
    <property type="protein sequence ID" value="PTE15968.1"/>
    <property type="molecule type" value="Genomic_DNA"/>
</dbReference>
<dbReference type="AlphaFoldDB" id="A0A2T4JDR3"/>
<keyword evidence="3" id="KW-1185">Reference proteome</keyword>
<gene>
    <name evidence="2" type="ORF">C5F44_02710</name>
</gene>
<feature type="chain" id="PRO_5015507064" evidence="1">
    <location>
        <begin position="20"/>
        <end position="177"/>
    </location>
</feature>
<evidence type="ECO:0000313" key="2">
    <source>
        <dbReference type="EMBL" id="PTE15968.1"/>
    </source>
</evidence>
<accession>A0A2T4JDR3</accession>
<evidence type="ECO:0000313" key="3">
    <source>
        <dbReference type="Proteomes" id="UP000241362"/>
    </source>
</evidence>
<proteinExistence type="predicted"/>
<dbReference type="Proteomes" id="UP000241362">
    <property type="component" value="Unassembled WGS sequence"/>
</dbReference>
<name>A0A2T4JDR3_FUSBL</name>
<dbReference type="RefSeq" id="WP_107671977.1">
    <property type="nucleotide sequence ID" value="NZ_PZKE01000002.1"/>
</dbReference>
<protein>
    <submittedName>
        <fullName evidence="2">Uncharacterized protein</fullName>
    </submittedName>
</protein>
<reference evidence="2 3" key="1">
    <citation type="submission" date="2018-03" db="EMBL/GenBank/DDBJ databases">
        <title>Rhodobacter blasticus.</title>
        <authorList>
            <person name="Meyer T.E."/>
            <person name="Miller S."/>
            <person name="Lodha T."/>
            <person name="Gandham S."/>
            <person name="Chintalapati S."/>
            <person name="Chintalapati V.R."/>
        </authorList>
    </citation>
    <scope>NUCLEOTIDE SEQUENCE [LARGE SCALE GENOMIC DNA]</scope>
    <source>
        <strain evidence="2 3">DSM 2131</strain>
    </source>
</reference>
<feature type="signal peptide" evidence="1">
    <location>
        <begin position="1"/>
        <end position="19"/>
    </location>
</feature>